<accession>A0A1F6CUM9</accession>
<name>A0A1F6CUM9_9BACT</name>
<evidence type="ECO:0000313" key="2">
    <source>
        <dbReference type="EMBL" id="OGG52878.1"/>
    </source>
</evidence>
<feature type="signal peptide" evidence="1">
    <location>
        <begin position="1"/>
        <end position="21"/>
    </location>
</feature>
<evidence type="ECO:0000313" key="3">
    <source>
        <dbReference type="Proteomes" id="UP000176863"/>
    </source>
</evidence>
<proteinExistence type="predicted"/>
<evidence type="ECO:0000256" key="1">
    <source>
        <dbReference type="SAM" id="SignalP"/>
    </source>
</evidence>
<protein>
    <recommendedName>
        <fullName evidence="4">DUF5666 domain-containing protein</fullName>
    </recommendedName>
</protein>
<sequence length="164" mass="16933">MRKILNTCLILTLALPLGAMAMSSQSVSSAQSFTGGIIVSGRAAVSGSSDASANIHSVVGGRESGTTRVDIRTNINGVDVVSSRETIRQGERVEVVVATSSKNSSAFVKVSAHPLATTSAPSQPSEPTAPRFGGVFATTSPHTGPQSALLGLFKSLFSFFAFFK</sequence>
<dbReference type="STRING" id="1798480.A2851_04290"/>
<dbReference type="Proteomes" id="UP000176863">
    <property type="component" value="Unassembled WGS sequence"/>
</dbReference>
<reference evidence="2 3" key="1">
    <citation type="journal article" date="2016" name="Nat. Commun.">
        <title>Thousands of microbial genomes shed light on interconnected biogeochemical processes in an aquifer system.</title>
        <authorList>
            <person name="Anantharaman K."/>
            <person name="Brown C.T."/>
            <person name="Hug L.A."/>
            <person name="Sharon I."/>
            <person name="Castelle C.J."/>
            <person name="Probst A.J."/>
            <person name="Thomas B.C."/>
            <person name="Singh A."/>
            <person name="Wilkins M.J."/>
            <person name="Karaoz U."/>
            <person name="Brodie E.L."/>
            <person name="Williams K.H."/>
            <person name="Hubbard S.S."/>
            <person name="Banfield J.F."/>
        </authorList>
    </citation>
    <scope>NUCLEOTIDE SEQUENCE [LARGE SCALE GENOMIC DNA]</scope>
</reference>
<keyword evidence="1" id="KW-0732">Signal</keyword>
<gene>
    <name evidence="2" type="ORF">A2851_04290</name>
</gene>
<evidence type="ECO:0008006" key="4">
    <source>
        <dbReference type="Google" id="ProtNLM"/>
    </source>
</evidence>
<organism evidence="2 3">
    <name type="scientific">Candidatus Kaiserbacteria bacterium RIFCSPHIGHO2_01_FULL_53_29</name>
    <dbReference type="NCBI Taxonomy" id="1798480"/>
    <lineage>
        <taxon>Bacteria</taxon>
        <taxon>Candidatus Kaiseribacteriota</taxon>
    </lineage>
</organism>
<feature type="chain" id="PRO_5009523563" description="DUF5666 domain-containing protein" evidence="1">
    <location>
        <begin position="22"/>
        <end position="164"/>
    </location>
</feature>
<dbReference type="EMBL" id="MFKT01000021">
    <property type="protein sequence ID" value="OGG52878.1"/>
    <property type="molecule type" value="Genomic_DNA"/>
</dbReference>
<comment type="caution">
    <text evidence="2">The sequence shown here is derived from an EMBL/GenBank/DDBJ whole genome shotgun (WGS) entry which is preliminary data.</text>
</comment>
<dbReference type="AlphaFoldDB" id="A0A1F6CUM9"/>